<evidence type="ECO:0000256" key="2">
    <source>
        <dbReference type="SAM" id="SignalP"/>
    </source>
</evidence>
<dbReference type="EMBL" id="CP114040">
    <property type="protein sequence ID" value="WAS91317.1"/>
    <property type="molecule type" value="Genomic_DNA"/>
</dbReference>
<evidence type="ECO:0000313" key="4">
    <source>
        <dbReference type="Proteomes" id="UP001164459"/>
    </source>
</evidence>
<keyword evidence="1" id="KW-1133">Transmembrane helix</keyword>
<protein>
    <recommendedName>
        <fullName evidence="5">Tetratricopeptide repeat-containing protein</fullName>
    </recommendedName>
</protein>
<feature type="chain" id="PRO_5045268600" description="Tetratricopeptide repeat-containing protein" evidence="2">
    <location>
        <begin position="25"/>
        <end position="286"/>
    </location>
</feature>
<organism evidence="3 4">
    <name type="scientific">Nannocystis punicea</name>
    <dbReference type="NCBI Taxonomy" id="2995304"/>
    <lineage>
        <taxon>Bacteria</taxon>
        <taxon>Pseudomonadati</taxon>
        <taxon>Myxococcota</taxon>
        <taxon>Polyangia</taxon>
        <taxon>Nannocystales</taxon>
        <taxon>Nannocystaceae</taxon>
        <taxon>Nannocystis</taxon>
    </lineage>
</organism>
<proteinExistence type="predicted"/>
<keyword evidence="2" id="KW-0732">Signal</keyword>
<gene>
    <name evidence="3" type="ORF">O0S08_34450</name>
</gene>
<evidence type="ECO:0008006" key="5">
    <source>
        <dbReference type="Google" id="ProtNLM"/>
    </source>
</evidence>
<feature type="transmembrane region" description="Helical" evidence="1">
    <location>
        <begin position="238"/>
        <end position="259"/>
    </location>
</feature>
<name>A0ABY7GWH2_9BACT</name>
<keyword evidence="4" id="KW-1185">Reference proteome</keyword>
<dbReference type="Proteomes" id="UP001164459">
    <property type="component" value="Chromosome"/>
</dbReference>
<keyword evidence="1" id="KW-0812">Transmembrane</keyword>
<dbReference type="RefSeq" id="WP_269033681.1">
    <property type="nucleotide sequence ID" value="NZ_CP114040.1"/>
</dbReference>
<sequence>MRNRVIGFGLSISLAVLAPIPAAAAGPPPKIDSAAAALDAAHLAAQTLYDAGKFLPAARTWTDAVEMVPETQETRAQRRSFYEYIADAYRRAEPNGVKEDVIREALAVFDRYAAQLAEAYGPTPLPDAVRELRDRYRIMVDAYDARRQAEEAAKLYVPAPAVASPPPSPRPVKPWKGLAAAGGVSLGGGVGMLALFAAGVARADVVERQIEDPANGCYRPPEGLCAEIDDRGRAANNLAVAGLVVGPLLVGAGAALLAVAARRRAAGKAAPVLGRNTAGFVWSFHF</sequence>
<evidence type="ECO:0000313" key="3">
    <source>
        <dbReference type="EMBL" id="WAS91317.1"/>
    </source>
</evidence>
<evidence type="ECO:0000256" key="1">
    <source>
        <dbReference type="SAM" id="Phobius"/>
    </source>
</evidence>
<accession>A0ABY7GWH2</accession>
<keyword evidence="1" id="KW-0472">Membrane</keyword>
<reference evidence="3" key="1">
    <citation type="submission" date="2022-11" db="EMBL/GenBank/DDBJ databases">
        <title>Minimal conservation of predation-associated metabolite biosynthetic gene clusters underscores biosynthetic potential of Myxococcota including descriptions for ten novel species: Archangium lansinium sp. nov., Myxococcus landrumus sp. nov., Nannocystis bai.</title>
        <authorList>
            <person name="Ahearne A."/>
            <person name="Stevens C."/>
            <person name="Dowd S."/>
        </authorList>
    </citation>
    <scope>NUCLEOTIDE SEQUENCE</scope>
    <source>
        <strain evidence="3">Fl3</strain>
    </source>
</reference>
<feature type="signal peptide" evidence="2">
    <location>
        <begin position="1"/>
        <end position="24"/>
    </location>
</feature>